<reference evidence="1 2" key="1">
    <citation type="submission" date="2021-10" db="EMBL/GenBank/DDBJ databases">
        <title>Collection of gut derived symbiotic bacterial strains cultured from healthy donors.</title>
        <authorList>
            <person name="Lin H."/>
            <person name="Littmann E."/>
            <person name="Kohout C."/>
            <person name="Pamer E.G."/>
        </authorList>
    </citation>
    <scope>NUCLEOTIDE SEQUENCE [LARGE SCALE GENOMIC DNA]</scope>
    <source>
        <strain evidence="1 2">DFI.1.165</strain>
    </source>
</reference>
<accession>A0ABS8DN21</accession>
<dbReference type="EMBL" id="JAJCIS010000030">
    <property type="protein sequence ID" value="MCB7389522.1"/>
    <property type="molecule type" value="Genomic_DNA"/>
</dbReference>
<evidence type="ECO:0000313" key="1">
    <source>
        <dbReference type="EMBL" id="MCB7389522.1"/>
    </source>
</evidence>
<proteinExistence type="predicted"/>
<dbReference type="RefSeq" id="WP_066730828.1">
    <property type="nucleotide sequence ID" value="NZ_JAJCIQ010000004.1"/>
</dbReference>
<sequence>MGRLKNQQEIIDYGATLREWPKKIWSWEEVPEYYRGFTDSLREQGMPLSAMVWVPSKGYERDSYEYLGIHFDGRIILLKPEKNGKICQISFSAKDIVYIQDLEYMLNCEYRFFYRENGQMKRAELPYNQAVQYLFLPFLNMALGLEEEFTFSQRMKEHPRPEHLLHDDHALYSYSEAAFRLGEKITDYHWGKYEVSSRRLFFHTKKQCAWMLCHTEGGDCLIEYGANYHETIYLPGRASRVSWQEERQLLRLEAAVDEEVYPVKELYYSTKN</sequence>
<name>A0ABS8DN21_9FIRM</name>
<comment type="caution">
    <text evidence="1">The sequence shown here is derived from an EMBL/GenBank/DDBJ whole genome shotgun (WGS) entry which is preliminary data.</text>
</comment>
<keyword evidence="2" id="KW-1185">Reference proteome</keyword>
<gene>
    <name evidence="1" type="ORF">LIZ65_19760</name>
</gene>
<organism evidence="1 2">
    <name type="scientific">Bariatricus massiliensis</name>
    <dbReference type="NCBI Taxonomy" id="1745713"/>
    <lineage>
        <taxon>Bacteria</taxon>
        <taxon>Bacillati</taxon>
        <taxon>Bacillota</taxon>
        <taxon>Clostridia</taxon>
        <taxon>Lachnospirales</taxon>
        <taxon>Lachnospiraceae</taxon>
        <taxon>Bariatricus</taxon>
    </lineage>
</organism>
<evidence type="ECO:0000313" key="2">
    <source>
        <dbReference type="Proteomes" id="UP001299546"/>
    </source>
</evidence>
<dbReference type="Proteomes" id="UP001299546">
    <property type="component" value="Unassembled WGS sequence"/>
</dbReference>
<protein>
    <submittedName>
        <fullName evidence="1">Uncharacterized protein</fullName>
    </submittedName>
</protein>